<protein>
    <submittedName>
        <fullName evidence="2">Uncharacterized protein</fullName>
    </submittedName>
</protein>
<dbReference type="AlphaFoldDB" id="A0A0E9SNR6"/>
<proteinExistence type="predicted"/>
<name>A0A0E9SNR6_ANGAN</name>
<accession>A0A0E9SNR6</accession>
<dbReference type="EMBL" id="GBXM01066409">
    <property type="protein sequence ID" value="JAH42168.1"/>
    <property type="molecule type" value="Transcribed_RNA"/>
</dbReference>
<feature type="region of interest" description="Disordered" evidence="1">
    <location>
        <begin position="1"/>
        <end position="20"/>
    </location>
</feature>
<reference evidence="2" key="2">
    <citation type="journal article" date="2015" name="Fish Shellfish Immunol.">
        <title>Early steps in the European eel (Anguilla anguilla)-Vibrio vulnificus interaction in the gills: Role of the RtxA13 toxin.</title>
        <authorList>
            <person name="Callol A."/>
            <person name="Pajuelo D."/>
            <person name="Ebbesson L."/>
            <person name="Teles M."/>
            <person name="MacKenzie S."/>
            <person name="Amaro C."/>
        </authorList>
    </citation>
    <scope>NUCLEOTIDE SEQUENCE</scope>
</reference>
<reference evidence="2" key="1">
    <citation type="submission" date="2014-11" db="EMBL/GenBank/DDBJ databases">
        <authorList>
            <person name="Amaro Gonzalez C."/>
        </authorList>
    </citation>
    <scope>NUCLEOTIDE SEQUENCE</scope>
</reference>
<organism evidence="2">
    <name type="scientific">Anguilla anguilla</name>
    <name type="common">European freshwater eel</name>
    <name type="synonym">Muraena anguilla</name>
    <dbReference type="NCBI Taxonomy" id="7936"/>
    <lineage>
        <taxon>Eukaryota</taxon>
        <taxon>Metazoa</taxon>
        <taxon>Chordata</taxon>
        <taxon>Craniata</taxon>
        <taxon>Vertebrata</taxon>
        <taxon>Euteleostomi</taxon>
        <taxon>Actinopterygii</taxon>
        <taxon>Neopterygii</taxon>
        <taxon>Teleostei</taxon>
        <taxon>Anguilliformes</taxon>
        <taxon>Anguillidae</taxon>
        <taxon>Anguilla</taxon>
    </lineage>
</organism>
<evidence type="ECO:0000313" key="2">
    <source>
        <dbReference type="EMBL" id="JAH42168.1"/>
    </source>
</evidence>
<evidence type="ECO:0000256" key="1">
    <source>
        <dbReference type="SAM" id="MobiDB-lite"/>
    </source>
</evidence>
<sequence>MYYSGETASGAGAAQPVFSA</sequence>